<evidence type="ECO:0000313" key="5">
    <source>
        <dbReference type="Proteomes" id="UP000236743"/>
    </source>
</evidence>
<proteinExistence type="predicted"/>
<dbReference type="EMBL" id="FNUY01000005">
    <property type="protein sequence ID" value="SEG44119.1"/>
    <property type="molecule type" value="Genomic_DNA"/>
</dbReference>
<organism evidence="4 5">
    <name type="scientific">Bosea lathyri</name>
    <dbReference type="NCBI Taxonomy" id="1036778"/>
    <lineage>
        <taxon>Bacteria</taxon>
        <taxon>Pseudomonadati</taxon>
        <taxon>Pseudomonadota</taxon>
        <taxon>Alphaproteobacteria</taxon>
        <taxon>Hyphomicrobiales</taxon>
        <taxon>Boseaceae</taxon>
        <taxon>Bosea</taxon>
    </lineage>
</organism>
<evidence type="ECO:0000256" key="1">
    <source>
        <dbReference type="ARBA" id="ARBA00023002"/>
    </source>
</evidence>
<dbReference type="PANTHER" id="PTHR13847">
    <property type="entry name" value="SARCOSINE DEHYDROGENASE-RELATED"/>
    <property type="match status" value="1"/>
</dbReference>
<protein>
    <submittedName>
        <fullName evidence="4">Glycine/D-amino acid oxidase</fullName>
    </submittedName>
</protein>
<dbReference type="RefSeq" id="WP_103873134.1">
    <property type="nucleotide sequence ID" value="NZ_FNUY01000005.1"/>
</dbReference>
<evidence type="ECO:0000259" key="3">
    <source>
        <dbReference type="Pfam" id="PF01266"/>
    </source>
</evidence>
<accession>A0A1H6A5U7</accession>
<keyword evidence="5" id="KW-1185">Reference proteome</keyword>
<dbReference type="InterPro" id="IPR006076">
    <property type="entry name" value="FAD-dep_OxRdtase"/>
</dbReference>
<feature type="domain" description="FAD dependent oxidoreductase" evidence="3">
    <location>
        <begin position="38"/>
        <end position="389"/>
    </location>
</feature>
<reference evidence="4 5" key="1">
    <citation type="submission" date="2016-10" db="EMBL/GenBank/DDBJ databases">
        <authorList>
            <person name="de Groot N.N."/>
        </authorList>
    </citation>
    <scope>NUCLEOTIDE SEQUENCE [LARGE SCALE GENOMIC DNA]</scope>
    <source>
        <strain evidence="4 5">DSM 26656</strain>
    </source>
</reference>
<dbReference type="SUPFAM" id="SSF51905">
    <property type="entry name" value="FAD/NAD(P)-binding domain"/>
    <property type="match status" value="1"/>
</dbReference>
<keyword evidence="1" id="KW-0560">Oxidoreductase</keyword>
<dbReference type="OrthoDB" id="311718at2"/>
<dbReference type="Proteomes" id="UP000236743">
    <property type="component" value="Unassembled WGS sequence"/>
</dbReference>
<feature type="compositionally biased region" description="Basic and acidic residues" evidence="2">
    <location>
        <begin position="1"/>
        <end position="14"/>
    </location>
</feature>
<evidence type="ECO:0000313" key="4">
    <source>
        <dbReference type="EMBL" id="SEG44119.1"/>
    </source>
</evidence>
<dbReference type="Pfam" id="PF01266">
    <property type="entry name" value="DAO"/>
    <property type="match status" value="1"/>
</dbReference>
<dbReference type="AlphaFoldDB" id="A0A1H6A5U7"/>
<dbReference type="PANTHER" id="PTHR13847:SF201">
    <property type="entry name" value="PUTATIBE OXIDOREDUCTASE"/>
    <property type="match status" value="1"/>
</dbReference>
<feature type="region of interest" description="Disordered" evidence="2">
    <location>
        <begin position="1"/>
        <end position="31"/>
    </location>
</feature>
<dbReference type="InterPro" id="IPR036188">
    <property type="entry name" value="FAD/NAD-bd_sf"/>
</dbReference>
<dbReference type="Gene3D" id="3.30.9.10">
    <property type="entry name" value="D-Amino Acid Oxidase, subunit A, domain 2"/>
    <property type="match status" value="1"/>
</dbReference>
<sequence length="413" mass="44282">MLDADTTRHDDLHSGRSPWLAGPVRPPSERLSADTSCDVAIVGGGITGALVAEHMTALGHSVILVDREREGFGSTVASTAMLQWEIDLSLSRLAALYGLDRATDVYRRSFRAVAGLRELIDRLELGCAFLPRDSVYLAAGDTGPRELAEEHELRERAGLPGALLDHATLLRTYGFDRAAAIVSPGSAEADPLSLCHALLDRATRRGARLIRDEAVAFEATAHTSAVTLESGRTIEAGHIVLATGYVMPDCVNSALHRVASSWALATLPQARHVLWPGPALVWEASEDYVYCRTTRDGRIIIGGEDEETDDPALRERLSREKTKALLGKLAALLPPAEPSLGYAWSGAFGQTSDGLPLIGRVPGHPRMLAAYGYGGNGITFSFLASRILGSLIGGAEAPWFGHFAIDRPDPTRP</sequence>
<dbReference type="GO" id="GO:0005737">
    <property type="term" value="C:cytoplasm"/>
    <property type="evidence" value="ECO:0007669"/>
    <property type="project" value="TreeGrafter"/>
</dbReference>
<dbReference type="Gene3D" id="3.50.50.60">
    <property type="entry name" value="FAD/NAD(P)-binding domain"/>
    <property type="match status" value="1"/>
</dbReference>
<name>A0A1H6A5U7_9HYPH</name>
<dbReference type="GO" id="GO:0016491">
    <property type="term" value="F:oxidoreductase activity"/>
    <property type="evidence" value="ECO:0007669"/>
    <property type="project" value="UniProtKB-KW"/>
</dbReference>
<gene>
    <name evidence="4" type="ORF">SAMN04488115_105243</name>
</gene>
<evidence type="ECO:0000256" key="2">
    <source>
        <dbReference type="SAM" id="MobiDB-lite"/>
    </source>
</evidence>